<accession>A0ABR1S294</accession>
<reference evidence="1 2" key="1">
    <citation type="submission" date="2023-01" db="EMBL/GenBank/DDBJ databases">
        <title>Analysis of 21 Apiospora genomes using comparative genomics revels a genus with tremendous synthesis potential of carbohydrate active enzymes and secondary metabolites.</title>
        <authorList>
            <person name="Sorensen T."/>
        </authorList>
    </citation>
    <scope>NUCLEOTIDE SEQUENCE [LARGE SCALE GENOMIC DNA]</scope>
    <source>
        <strain evidence="1 2">CBS 33761</strain>
    </source>
</reference>
<evidence type="ECO:0000313" key="1">
    <source>
        <dbReference type="EMBL" id="KAK8024327.1"/>
    </source>
</evidence>
<keyword evidence="2" id="KW-1185">Reference proteome</keyword>
<organism evidence="1 2">
    <name type="scientific">Apiospora rasikravindrae</name>
    <dbReference type="NCBI Taxonomy" id="990691"/>
    <lineage>
        <taxon>Eukaryota</taxon>
        <taxon>Fungi</taxon>
        <taxon>Dikarya</taxon>
        <taxon>Ascomycota</taxon>
        <taxon>Pezizomycotina</taxon>
        <taxon>Sordariomycetes</taxon>
        <taxon>Xylariomycetidae</taxon>
        <taxon>Amphisphaeriales</taxon>
        <taxon>Apiosporaceae</taxon>
        <taxon>Apiospora</taxon>
    </lineage>
</organism>
<dbReference type="EMBL" id="JAQQWK010000011">
    <property type="protein sequence ID" value="KAK8024327.1"/>
    <property type="molecule type" value="Genomic_DNA"/>
</dbReference>
<dbReference type="Proteomes" id="UP001444661">
    <property type="component" value="Unassembled WGS sequence"/>
</dbReference>
<comment type="caution">
    <text evidence="1">The sequence shown here is derived from an EMBL/GenBank/DDBJ whole genome shotgun (WGS) entry which is preliminary data.</text>
</comment>
<name>A0ABR1S294_9PEZI</name>
<evidence type="ECO:0000313" key="2">
    <source>
        <dbReference type="Proteomes" id="UP001444661"/>
    </source>
</evidence>
<protein>
    <submittedName>
        <fullName evidence="1">HET-domain-containing protein</fullName>
    </submittedName>
</protein>
<proteinExistence type="predicted"/>
<sequence length="191" mass="21571">MPAPLIGRRDNIHQFNYDPEHVKEATHSCRVVRDELTVSGAKSDNVVESCGPLADFHQTRELCRGISSKYSPEHSDLGEVLWRTMVANTFQRMPAPGAMGQSFRYWLCGQLVEKLTPGLKLLREEEGNIHRVELNDGKIKGSLGVLDELRNETVLRPREDGTYMLMGETYVHGFMVGEMKDQIGDLEDIVL</sequence>
<gene>
    <name evidence="1" type="ORF">PG993_012393</name>
</gene>